<proteinExistence type="inferred from homology"/>
<evidence type="ECO:0000256" key="10">
    <source>
        <dbReference type="SAM" id="MobiDB-lite"/>
    </source>
</evidence>
<feature type="region of interest" description="Disordered" evidence="10">
    <location>
        <begin position="13"/>
        <end position="34"/>
    </location>
</feature>
<keyword evidence="9" id="KW-0735">Signal-anchor</keyword>
<comment type="similarity">
    <text evidence="2 9">Belongs to the sulfotransferase 2 family.</text>
</comment>
<dbReference type="PANTHER" id="PTHR12137">
    <property type="entry name" value="CARBOHYDRATE SULFOTRANSFERASE"/>
    <property type="match status" value="1"/>
</dbReference>
<dbReference type="Pfam" id="PF03567">
    <property type="entry name" value="Sulfotransfer_2"/>
    <property type="match status" value="1"/>
</dbReference>
<evidence type="ECO:0000256" key="5">
    <source>
        <dbReference type="ARBA" id="ARBA00022989"/>
    </source>
</evidence>
<dbReference type="PANTHER" id="PTHR12137:SF54">
    <property type="entry name" value="CARBOHYDRATE SULFOTRANSFERASE"/>
    <property type="match status" value="1"/>
</dbReference>
<feature type="non-terminal residue" evidence="11">
    <location>
        <position position="1"/>
    </location>
</feature>
<keyword evidence="7" id="KW-0472">Membrane</keyword>
<evidence type="ECO:0000256" key="9">
    <source>
        <dbReference type="RuleBase" id="RU364020"/>
    </source>
</evidence>
<evidence type="ECO:0000256" key="4">
    <source>
        <dbReference type="ARBA" id="ARBA00022692"/>
    </source>
</evidence>
<dbReference type="Proteomes" id="UP001164746">
    <property type="component" value="Chromosome 2"/>
</dbReference>
<keyword evidence="12" id="KW-1185">Reference proteome</keyword>
<evidence type="ECO:0000256" key="1">
    <source>
        <dbReference type="ARBA" id="ARBA00004323"/>
    </source>
</evidence>
<organism evidence="11 12">
    <name type="scientific">Mya arenaria</name>
    <name type="common">Soft-shell clam</name>
    <dbReference type="NCBI Taxonomy" id="6604"/>
    <lineage>
        <taxon>Eukaryota</taxon>
        <taxon>Metazoa</taxon>
        <taxon>Spiralia</taxon>
        <taxon>Lophotrochozoa</taxon>
        <taxon>Mollusca</taxon>
        <taxon>Bivalvia</taxon>
        <taxon>Autobranchia</taxon>
        <taxon>Heteroconchia</taxon>
        <taxon>Euheterodonta</taxon>
        <taxon>Imparidentia</taxon>
        <taxon>Neoheterodontei</taxon>
        <taxon>Myida</taxon>
        <taxon>Myoidea</taxon>
        <taxon>Myidae</taxon>
        <taxon>Mya</taxon>
    </lineage>
</organism>
<dbReference type="EMBL" id="CP111013">
    <property type="protein sequence ID" value="WAQ95944.1"/>
    <property type="molecule type" value="Genomic_DNA"/>
</dbReference>
<feature type="compositionally biased region" description="Basic and acidic residues" evidence="10">
    <location>
        <begin position="13"/>
        <end position="25"/>
    </location>
</feature>
<keyword evidence="9" id="KW-0119">Carbohydrate metabolism</keyword>
<keyword evidence="4" id="KW-0812">Transmembrane</keyword>
<evidence type="ECO:0000313" key="11">
    <source>
        <dbReference type="EMBL" id="WAQ95944.1"/>
    </source>
</evidence>
<dbReference type="EC" id="2.8.2.-" evidence="9"/>
<name>A0ABY7DHK2_MYAAR</name>
<protein>
    <recommendedName>
        <fullName evidence="9">Carbohydrate sulfotransferase</fullName>
        <ecNumber evidence="9">2.8.2.-</ecNumber>
    </recommendedName>
</protein>
<accession>A0ABY7DHK2</accession>
<evidence type="ECO:0000256" key="6">
    <source>
        <dbReference type="ARBA" id="ARBA00023034"/>
    </source>
</evidence>
<evidence type="ECO:0000256" key="8">
    <source>
        <dbReference type="ARBA" id="ARBA00023180"/>
    </source>
</evidence>
<dbReference type="InterPro" id="IPR005331">
    <property type="entry name" value="Sulfotransferase"/>
</dbReference>
<keyword evidence="5" id="KW-1133">Transmembrane helix</keyword>
<dbReference type="InterPro" id="IPR018011">
    <property type="entry name" value="Carb_sulfotrans_8-10"/>
</dbReference>
<reference evidence="11" key="1">
    <citation type="submission" date="2022-11" db="EMBL/GenBank/DDBJ databases">
        <title>Centuries of genome instability and evolution in soft-shell clam transmissible cancer (bioRxiv).</title>
        <authorList>
            <person name="Hart S.F.M."/>
            <person name="Yonemitsu M.A."/>
            <person name="Giersch R.M."/>
            <person name="Beal B.F."/>
            <person name="Arriagada G."/>
            <person name="Davis B.W."/>
            <person name="Ostrander E.A."/>
            <person name="Goff S.P."/>
            <person name="Metzger M.J."/>
        </authorList>
    </citation>
    <scope>NUCLEOTIDE SEQUENCE</scope>
    <source>
        <strain evidence="11">MELC-2E11</strain>
        <tissue evidence="11">Siphon/mantle</tissue>
    </source>
</reference>
<evidence type="ECO:0000313" key="12">
    <source>
        <dbReference type="Proteomes" id="UP001164746"/>
    </source>
</evidence>
<evidence type="ECO:0000256" key="3">
    <source>
        <dbReference type="ARBA" id="ARBA00022679"/>
    </source>
</evidence>
<keyword evidence="3 9" id="KW-0808">Transferase</keyword>
<sequence length="444" mass="50587">TGAGYSRQGLVIADRDDGMEGHKTPPEATAGDGAGVHHMIASTFQNTGDIDGYFRQLLQADMTWNNSGSVQLQIPEIMVELNVTKKTTQKPKPLVKKTDGYNLASRVRAKCSAPSGRFAVHKPKLGTYQSGKTELCIIWKVGTTFVKRLFMMKTLPKYQDLINPYDISFEQDLPGKRSPIAATTRFMFVRDPYQRLVSAYVDKLVAPNPVYWKIISVNAIRQLRKNATRLSQQCGHDLTFREFIQYVILTLDPRVLRKPARPDGHFLIQTDICGPCRVKYDFVGKMETFGLDSIELVRKMQISNKTIDLLQQNGSVLASDDAIRDSCHQPFHAGFKKAYINCISFYEALKRAWLKMQMRGLIGPEEMPLTEAQSTTLTLEQFYQMALKSRDACPSSERKKLQHEHFLKSYSTITPQELEKIRLIYAQDFKLFEYDDRPSELFNS</sequence>
<evidence type="ECO:0000256" key="2">
    <source>
        <dbReference type="ARBA" id="ARBA00006339"/>
    </source>
</evidence>
<keyword evidence="8 9" id="KW-0325">Glycoprotein</keyword>
<keyword evidence="6 9" id="KW-0333">Golgi apparatus</keyword>
<comment type="subcellular location">
    <subcellularLocation>
        <location evidence="1 9">Golgi apparatus membrane</location>
        <topology evidence="1 9">Single-pass type II membrane protein</topology>
    </subcellularLocation>
</comment>
<gene>
    <name evidence="11" type="ORF">MAR_028634</name>
</gene>
<evidence type="ECO:0000256" key="7">
    <source>
        <dbReference type="ARBA" id="ARBA00023136"/>
    </source>
</evidence>